<dbReference type="EMBL" id="JAJNBZ010000015">
    <property type="protein sequence ID" value="MCE5171112.1"/>
    <property type="molecule type" value="Genomic_DNA"/>
</dbReference>
<evidence type="ECO:0000313" key="3">
    <source>
        <dbReference type="Proteomes" id="UP001199916"/>
    </source>
</evidence>
<comment type="caution">
    <text evidence="2">The sequence shown here is derived from an EMBL/GenBank/DDBJ whole genome shotgun (WGS) entry which is preliminary data.</text>
</comment>
<dbReference type="Gene3D" id="1.20.120.450">
    <property type="entry name" value="dinb family like domain"/>
    <property type="match status" value="1"/>
</dbReference>
<proteinExistence type="predicted"/>
<dbReference type="Proteomes" id="UP001199916">
    <property type="component" value="Unassembled WGS sequence"/>
</dbReference>
<evidence type="ECO:0000259" key="1">
    <source>
        <dbReference type="Pfam" id="PF12867"/>
    </source>
</evidence>
<feature type="domain" description="DinB-like" evidence="1">
    <location>
        <begin position="24"/>
        <end position="149"/>
    </location>
</feature>
<dbReference type="Pfam" id="PF12867">
    <property type="entry name" value="DinB_2"/>
    <property type="match status" value="1"/>
</dbReference>
<keyword evidence="3" id="KW-1185">Reference proteome</keyword>
<sequence length="164" mass="19446">MEQVQERSGILQQFGEWIAFVNDLNNRNEEVWEIREEGKMSIREIVSHIMRWDEYFYQHAIAKIVQGQPLTVQHLNFDEFNREAAAYAHTIPLDQLVRETLQCRQNVIDAIAEMSEEEYLQSYVDGDGNPFSTPQYLQDFLWHDRHHMEPMRGLLDKGEQETTC</sequence>
<reference evidence="2 3" key="1">
    <citation type="submission" date="2021-11" db="EMBL/GenBank/DDBJ databases">
        <title>Draft genome sequence of Paenibacillus profundus YoMME, a new Gram-positive bacteria with exoelectrogenic properties.</title>
        <authorList>
            <person name="Hubenova Y."/>
            <person name="Hubenova E."/>
            <person name="Manasiev Y."/>
            <person name="Peykov S."/>
            <person name="Mitov M."/>
        </authorList>
    </citation>
    <scope>NUCLEOTIDE SEQUENCE [LARGE SCALE GENOMIC DNA]</scope>
    <source>
        <strain evidence="2 3">YoMME</strain>
    </source>
</reference>
<dbReference type="InterPro" id="IPR034660">
    <property type="entry name" value="DinB/YfiT-like"/>
</dbReference>
<organism evidence="2 3">
    <name type="scientific">Paenibacillus profundus</name>
    <dbReference type="NCBI Taxonomy" id="1173085"/>
    <lineage>
        <taxon>Bacteria</taxon>
        <taxon>Bacillati</taxon>
        <taxon>Bacillota</taxon>
        <taxon>Bacilli</taxon>
        <taxon>Bacillales</taxon>
        <taxon>Paenibacillaceae</taxon>
        <taxon>Paenibacillus</taxon>
    </lineage>
</organism>
<gene>
    <name evidence="2" type="ORF">LQV63_17565</name>
</gene>
<dbReference type="InterPro" id="IPR024775">
    <property type="entry name" value="DinB-like"/>
</dbReference>
<protein>
    <submittedName>
        <fullName evidence="2">DinB family protein</fullName>
    </submittedName>
</protein>
<dbReference type="SUPFAM" id="SSF109854">
    <property type="entry name" value="DinB/YfiT-like putative metalloenzymes"/>
    <property type="match status" value="1"/>
</dbReference>
<evidence type="ECO:0000313" key="2">
    <source>
        <dbReference type="EMBL" id="MCE5171112.1"/>
    </source>
</evidence>
<dbReference type="RefSeq" id="WP_233697673.1">
    <property type="nucleotide sequence ID" value="NZ_JAJNBZ010000015.1"/>
</dbReference>
<name>A0ABS8YLE7_9BACL</name>
<accession>A0ABS8YLE7</accession>